<feature type="coiled-coil region" evidence="1">
    <location>
        <begin position="305"/>
        <end position="346"/>
    </location>
</feature>
<protein>
    <submittedName>
        <fullName evidence="3">Uncharacterized protein</fullName>
    </submittedName>
</protein>
<feature type="region of interest" description="Disordered" evidence="2">
    <location>
        <begin position="364"/>
        <end position="392"/>
    </location>
</feature>
<feature type="compositionally biased region" description="Gly residues" evidence="2">
    <location>
        <begin position="376"/>
        <end position="385"/>
    </location>
</feature>
<accession>A0A7R9ASR4</accession>
<keyword evidence="1" id="KW-0175">Coiled coil</keyword>
<organism evidence="3">
    <name type="scientific">Timema shepardi</name>
    <name type="common">Walking stick</name>
    <dbReference type="NCBI Taxonomy" id="629360"/>
    <lineage>
        <taxon>Eukaryota</taxon>
        <taxon>Metazoa</taxon>
        <taxon>Ecdysozoa</taxon>
        <taxon>Arthropoda</taxon>
        <taxon>Hexapoda</taxon>
        <taxon>Insecta</taxon>
        <taxon>Pterygota</taxon>
        <taxon>Neoptera</taxon>
        <taxon>Polyneoptera</taxon>
        <taxon>Phasmatodea</taxon>
        <taxon>Timematodea</taxon>
        <taxon>Timematoidea</taxon>
        <taxon>Timematidae</taxon>
        <taxon>Timema</taxon>
    </lineage>
</organism>
<name>A0A7R9ASR4_TIMSH</name>
<reference evidence="3" key="1">
    <citation type="submission" date="2020-11" db="EMBL/GenBank/DDBJ databases">
        <authorList>
            <person name="Tran Van P."/>
        </authorList>
    </citation>
    <scope>NUCLEOTIDE SEQUENCE</scope>
</reference>
<evidence type="ECO:0000256" key="2">
    <source>
        <dbReference type="SAM" id="MobiDB-lite"/>
    </source>
</evidence>
<evidence type="ECO:0000256" key="1">
    <source>
        <dbReference type="SAM" id="Coils"/>
    </source>
</evidence>
<proteinExistence type="predicted"/>
<gene>
    <name evidence="3" type="ORF">TSIB3V08_LOCUS3118</name>
</gene>
<sequence>MVDILYLWELLSLPPSILLRRSKPELGQGHEVNGLSLVCRVDKIDRYVEDVGSIPSVSLAEDGVVPAAPLPGRQGVDGAGVAQETQAGRHGRRCDRRLLLPPPSPPRRTHAGLHKLYGLHVLRLQDVLTAKEGKHPAPPPPAALVRESLPAPMPTYLSHSPPVLLHPERVVPMSESERFERSFQPNVALAPNPPKHRGRQDVSKYAEVKLEEVQEEVDKKPSLKKSPSHLSLTIPPMAAISRNGLATYNPEIELSTDTDDSLSDITGETALRAAENRSVVDQVAAVMDTLSDAKEATRSRVVELVERLVSRLDHAQDENNRLQQDNRELVRLHREQELRIDELQRRLRDFPTIKPDPDAFAVKMVSSPSEVRSSRGPGGSIGGGSPVSVIHSPPSQHIVIATVKSEPDACSPE</sequence>
<dbReference type="AlphaFoldDB" id="A0A7R9ASR4"/>
<evidence type="ECO:0000313" key="3">
    <source>
        <dbReference type="EMBL" id="CAD7258897.1"/>
    </source>
</evidence>
<feature type="region of interest" description="Disordered" evidence="2">
    <location>
        <begin position="71"/>
        <end position="92"/>
    </location>
</feature>
<dbReference type="EMBL" id="OC001009">
    <property type="protein sequence ID" value="CAD7258897.1"/>
    <property type="molecule type" value="Genomic_DNA"/>
</dbReference>